<evidence type="ECO:0000313" key="1">
    <source>
        <dbReference type="EMBL" id="MBB5807750.1"/>
    </source>
</evidence>
<evidence type="ECO:0000313" key="2">
    <source>
        <dbReference type="Proteomes" id="UP000552097"/>
    </source>
</evidence>
<proteinExistence type="predicted"/>
<dbReference type="RefSeq" id="WP_184927752.1">
    <property type="nucleotide sequence ID" value="NZ_JACHMO010000001.1"/>
</dbReference>
<organism evidence="1 2">
    <name type="scientific">Saccharothrix ecbatanensis</name>
    <dbReference type="NCBI Taxonomy" id="1105145"/>
    <lineage>
        <taxon>Bacteria</taxon>
        <taxon>Bacillati</taxon>
        <taxon>Actinomycetota</taxon>
        <taxon>Actinomycetes</taxon>
        <taxon>Pseudonocardiales</taxon>
        <taxon>Pseudonocardiaceae</taxon>
        <taxon>Saccharothrix</taxon>
    </lineage>
</organism>
<dbReference type="AlphaFoldDB" id="A0A7W9HSM9"/>
<gene>
    <name evidence="1" type="ORF">F4560_007518</name>
</gene>
<comment type="caution">
    <text evidence="1">The sequence shown here is derived from an EMBL/GenBank/DDBJ whole genome shotgun (WGS) entry which is preliminary data.</text>
</comment>
<reference evidence="1 2" key="1">
    <citation type="submission" date="2020-08" db="EMBL/GenBank/DDBJ databases">
        <title>Sequencing the genomes of 1000 actinobacteria strains.</title>
        <authorList>
            <person name="Klenk H.-P."/>
        </authorList>
    </citation>
    <scope>NUCLEOTIDE SEQUENCE [LARGE SCALE GENOMIC DNA]</scope>
    <source>
        <strain evidence="1 2">DSM 45486</strain>
    </source>
</reference>
<dbReference type="EMBL" id="JACHMO010000001">
    <property type="protein sequence ID" value="MBB5807750.1"/>
    <property type="molecule type" value="Genomic_DNA"/>
</dbReference>
<keyword evidence="2" id="KW-1185">Reference proteome</keyword>
<accession>A0A7W9HSM9</accession>
<name>A0A7W9HSM9_9PSEU</name>
<protein>
    <submittedName>
        <fullName evidence="1">Uncharacterized protein</fullName>
    </submittedName>
</protein>
<dbReference type="Proteomes" id="UP000552097">
    <property type="component" value="Unassembled WGS sequence"/>
</dbReference>
<sequence>MSRHRTPRRRLFQRRRDDLLERSFRSCPACSTEVHVFADLCRHCGGTLELRAS</sequence>